<dbReference type="PANTHER" id="PTHR28082:SF1">
    <property type="entry name" value="HELPER OF TIM PROTEIN 13"/>
    <property type="match status" value="1"/>
</dbReference>
<dbReference type="InterPro" id="IPR037274">
    <property type="entry name" value="Znf_CHY_sf"/>
</dbReference>
<dbReference type="EMBL" id="JYFC01000008">
    <property type="protein sequence ID" value="KJC63253.1"/>
    <property type="molecule type" value="Genomic_DNA"/>
</dbReference>
<evidence type="ECO:0000256" key="3">
    <source>
        <dbReference type="ARBA" id="ARBA00022833"/>
    </source>
</evidence>
<dbReference type="GO" id="GO:0045041">
    <property type="term" value="P:protein import into mitochondrial intermembrane space"/>
    <property type="evidence" value="ECO:0007669"/>
    <property type="project" value="TreeGrafter"/>
</dbReference>
<dbReference type="InterPro" id="IPR008913">
    <property type="entry name" value="Znf_CHY"/>
</dbReference>
<dbReference type="EMBL" id="FUYG01000002">
    <property type="protein sequence ID" value="SKA84500.1"/>
    <property type="molecule type" value="Genomic_DNA"/>
</dbReference>
<accession>A0A1T4X4C5</accession>
<dbReference type="RefSeq" id="WP_044443345.1">
    <property type="nucleotide sequence ID" value="NZ_FUYG01000002.1"/>
</dbReference>
<dbReference type="AlphaFoldDB" id="A0A1T4X4C5"/>
<keyword evidence="1" id="KW-0479">Metal-binding</keyword>
<feature type="domain" description="CHY-type" evidence="4">
    <location>
        <begin position="7"/>
        <end position="87"/>
    </location>
</feature>
<protein>
    <submittedName>
        <fullName evidence="6">Uncharacterized protein, contains Zn-finger domain of CHY type</fullName>
    </submittedName>
</protein>
<gene>
    <name evidence="6" type="ORF">SAMN06295879_0608</name>
    <name evidence="5" type="ORF">TZ00_16455</name>
</gene>
<reference evidence="5 7" key="1">
    <citation type="journal article" date="2001" name="Int. J. Syst. Evol. Microbiol.">
        <title>Agreia bicolorata gen. nov., sp. nov., to accommodate actinobacteria isolated from narrow reed grass infected by the nematode Heteroanguina graminophila.</title>
        <authorList>
            <person name="Evtushenko L.I."/>
            <person name="Dorofeeva L.V."/>
            <person name="Dobrovolskaya T.G."/>
            <person name="Streshinskaya G.M."/>
            <person name="Subbotin S.A."/>
            <person name="Tiedje J.M."/>
        </authorList>
    </citation>
    <scope>NUCLEOTIDE SEQUENCE [LARGE SCALE GENOMIC DNA]</scope>
    <source>
        <strain evidence="5 7">VKM Ac-1804</strain>
    </source>
</reference>
<dbReference type="GO" id="GO:0008270">
    <property type="term" value="F:zinc ion binding"/>
    <property type="evidence" value="ECO:0007669"/>
    <property type="project" value="UniProtKB-KW"/>
</dbReference>
<evidence type="ECO:0000256" key="2">
    <source>
        <dbReference type="ARBA" id="ARBA00022771"/>
    </source>
</evidence>
<evidence type="ECO:0000313" key="5">
    <source>
        <dbReference type="EMBL" id="KJC63253.1"/>
    </source>
</evidence>
<dbReference type="PIRSF" id="PIRSF017292">
    <property type="entry name" value="UCP017292_Znf_CHY"/>
    <property type="match status" value="1"/>
</dbReference>
<dbReference type="Proteomes" id="UP000032503">
    <property type="component" value="Unassembled WGS sequence"/>
</dbReference>
<keyword evidence="3" id="KW-0862">Zinc</keyword>
<evidence type="ECO:0000313" key="7">
    <source>
        <dbReference type="Proteomes" id="UP000032503"/>
    </source>
</evidence>
<evidence type="ECO:0000313" key="8">
    <source>
        <dbReference type="Proteomes" id="UP000189735"/>
    </source>
</evidence>
<name>A0A1T4X4C5_9MICO</name>
<evidence type="ECO:0000259" key="4">
    <source>
        <dbReference type="PROSITE" id="PS51266"/>
    </source>
</evidence>
<dbReference type="PANTHER" id="PTHR28082">
    <property type="entry name" value="ZINC FINGER PROTEIN"/>
    <property type="match status" value="1"/>
</dbReference>
<evidence type="ECO:0000313" key="6">
    <source>
        <dbReference type="EMBL" id="SKA84500.1"/>
    </source>
</evidence>
<proteinExistence type="predicted"/>
<dbReference type="SUPFAM" id="SSF161219">
    <property type="entry name" value="CHY zinc finger-like"/>
    <property type="match status" value="1"/>
</dbReference>
<dbReference type="InterPro" id="IPR016694">
    <property type="entry name" value="UCP017292"/>
</dbReference>
<dbReference type="Pfam" id="PF05495">
    <property type="entry name" value="zf-CHY"/>
    <property type="match status" value="1"/>
</dbReference>
<dbReference type="PROSITE" id="PS51266">
    <property type="entry name" value="ZF_CHY"/>
    <property type="match status" value="1"/>
</dbReference>
<reference evidence="8" key="4">
    <citation type="submission" date="2017-02" db="EMBL/GenBank/DDBJ databases">
        <authorList>
            <person name="Varghese N."/>
            <person name="Submissions S."/>
        </authorList>
    </citation>
    <scope>NUCLEOTIDE SEQUENCE [LARGE SCALE GENOMIC DNA]</scope>
    <source>
        <strain evidence="8">VKM Ac-2052</strain>
    </source>
</reference>
<reference evidence="5" key="2">
    <citation type="submission" date="2015-02" db="EMBL/GenBank/DDBJ databases">
        <authorList>
            <person name="Vasilyev I.Y."/>
            <person name="Siniagina M.N."/>
            <person name="Malanin S.Y."/>
            <person name="Boulygina E.A."/>
            <person name="Grygoryeva T.V."/>
            <person name="Yarullina D.R."/>
            <person name="Ilinskaya O.N."/>
        </authorList>
    </citation>
    <scope>NUCLEOTIDE SEQUENCE</scope>
    <source>
        <strain evidence="5">VKM Ac-1804</strain>
    </source>
</reference>
<dbReference type="Proteomes" id="UP000189735">
    <property type="component" value="Unassembled WGS sequence"/>
</dbReference>
<reference evidence="6" key="3">
    <citation type="submission" date="2017-02" db="EMBL/GenBank/DDBJ databases">
        <authorList>
            <person name="Peterson S.W."/>
        </authorList>
    </citation>
    <scope>NUCLEOTIDE SEQUENCE [LARGE SCALE GENOMIC DNA]</scope>
    <source>
        <strain evidence="6">VKM Ac-2052</strain>
    </source>
</reference>
<sequence>MKVWGQTVDDETRCVHYRTPKDIIAIKFACCGRYYPCHLCHEEAESHQATQWPIGERRTKAILCGACSSELTIDEYLKTDRCLHCCAPFNERCSLHAHLYFEM</sequence>
<keyword evidence="2" id="KW-0863">Zinc-finger</keyword>
<organism evidence="6 8">
    <name type="scientific">Agreia bicolorata</name>
    <dbReference type="NCBI Taxonomy" id="110935"/>
    <lineage>
        <taxon>Bacteria</taxon>
        <taxon>Bacillati</taxon>
        <taxon>Actinomycetota</taxon>
        <taxon>Actinomycetes</taxon>
        <taxon>Micrococcales</taxon>
        <taxon>Microbacteriaceae</taxon>
        <taxon>Agreia</taxon>
    </lineage>
</organism>
<evidence type="ECO:0000256" key="1">
    <source>
        <dbReference type="ARBA" id="ARBA00022723"/>
    </source>
</evidence>
<keyword evidence="7" id="KW-1185">Reference proteome</keyword>
<dbReference type="InterPro" id="IPR052604">
    <property type="entry name" value="Mito_Tim_assembly_helper"/>
</dbReference>